<dbReference type="RefSeq" id="WP_162620264.1">
    <property type="nucleotide sequence ID" value="NZ_CP024988.1"/>
</dbReference>
<dbReference type="AlphaFoldDB" id="A0A2Z3YQP3"/>
<feature type="domain" description="FAD-dependent urate hydroxylase HpyO/Asp monooxygenase CreE-like FAD/NAD(P)-binding" evidence="1">
    <location>
        <begin position="5"/>
        <end position="189"/>
    </location>
</feature>
<dbReference type="SUPFAM" id="SSF51905">
    <property type="entry name" value="FAD/NAD(P)-binding domain"/>
    <property type="match status" value="1"/>
</dbReference>
<evidence type="ECO:0000313" key="3">
    <source>
        <dbReference type="Proteomes" id="UP000247696"/>
    </source>
</evidence>
<gene>
    <name evidence="2" type="ORF">Csp1_23760</name>
</gene>
<accession>A0A2Z3YQP3</accession>
<dbReference type="PANTHER" id="PTHR40254">
    <property type="entry name" value="BLR0577 PROTEIN"/>
    <property type="match status" value="1"/>
</dbReference>
<name>A0A2Z3YQP3_9CORY</name>
<dbReference type="KEGG" id="cpre:Csp1_23760"/>
<dbReference type="EMBL" id="CP024988">
    <property type="protein sequence ID" value="AWT27126.1"/>
    <property type="molecule type" value="Genomic_DNA"/>
</dbReference>
<organism evidence="2 3">
    <name type="scientific">Corynebacterium provencense</name>
    <dbReference type="NCBI Taxonomy" id="1737425"/>
    <lineage>
        <taxon>Bacteria</taxon>
        <taxon>Bacillati</taxon>
        <taxon>Actinomycetota</taxon>
        <taxon>Actinomycetes</taxon>
        <taxon>Mycobacteriales</taxon>
        <taxon>Corynebacteriaceae</taxon>
        <taxon>Corynebacterium</taxon>
    </lineage>
</organism>
<proteinExistence type="predicted"/>
<dbReference type="PANTHER" id="PTHR40254:SF1">
    <property type="entry name" value="BLR0577 PROTEIN"/>
    <property type="match status" value="1"/>
</dbReference>
<dbReference type="Pfam" id="PF13454">
    <property type="entry name" value="NAD_binding_9"/>
    <property type="match status" value="1"/>
</dbReference>
<evidence type="ECO:0000259" key="1">
    <source>
        <dbReference type="Pfam" id="PF13454"/>
    </source>
</evidence>
<dbReference type="STRING" id="1737425.GCA_900049755_01493"/>
<protein>
    <recommendedName>
        <fullName evidence="1">FAD-dependent urate hydroxylase HpyO/Asp monooxygenase CreE-like FAD/NAD(P)-binding domain-containing protein</fullName>
    </recommendedName>
</protein>
<dbReference type="InterPro" id="IPR052189">
    <property type="entry name" value="L-asp_N-monooxygenase_NS-form"/>
</dbReference>
<dbReference type="InterPro" id="IPR038732">
    <property type="entry name" value="HpyO/CreE_NAD-binding"/>
</dbReference>
<reference evidence="3" key="1">
    <citation type="submission" date="2017-11" db="EMBL/GenBank/DDBJ databases">
        <title>Otitis media/interna in a cat caused by the recently described species Corynebacterium provencense.</title>
        <authorList>
            <person name="Kittl S."/>
            <person name="Brodard I."/>
            <person name="Rychener L."/>
            <person name="Jores J."/>
            <person name="Roosje P."/>
            <person name="Gobeli Brawand S."/>
        </authorList>
    </citation>
    <scope>NUCLEOTIDE SEQUENCE [LARGE SCALE GENOMIC DNA]</scope>
    <source>
        <strain evidence="3">17KM38</strain>
    </source>
</reference>
<keyword evidence="3" id="KW-1185">Reference proteome</keyword>
<evidence type="ECO:0000313" key="2">
    <source>
        <dbReference type="EMBL" id="AWT27126.1"/>
    </source>
</evidence>
<dbReference type="Proteomes" id="UP000247696">
    <property type="component" value="Chromosome"/>
</dbReference>
<dbReference type="InterPro" id="IPR036188">
    <property type="entry name" value="FAD/NAD-bd_sf"/>
</dbReference>
<sequence length="631" mass="66102">MSSLVIVGGGPRATGVLLALASALRDRPARLDIHVIDPYPVGGGRIWRANQDRLLWMNSTAAEITVYAPADLSAAAPATAADNVNDSPPAGPVPVTGPDLASWIRTVTDRDTGRDTFIPRRDLSAYLSDAVERARAVLDGVPGVRMTVHQATATQLRTRTTPDGEGRRDVVLDDGSVLGADVVLLAQGHLDVESPAAGPGHQPPGFTADTDWSTLPAGEDVLVRGMGLAFIDLMMLVTEGRGGRFLTPAGSPPGTVPVYVPSGEEPVLWVGSGRGVPYRSKLTEGPLPVHLRYLPAASRFAGADGTVDGRTLGILLEADLAVAWYSALEEHHPGRTALHRDTLHRLVDAAVESGRSPTGDLEETVRRLVPDPADQFRPRLLDSPLTGQVFAGRADLEDTVAGIVRDNLTRATGRDHRQDGALYGAFVAAYMTLLSLAADGLVSDADRHSFLGDSVASSFSYTCSGPPPQRLANLLALHDAGIVRFLGPGVTVTAGTGGAGGFTASSPAVPGRVHARRLVDARLARFDAARVTDPLLRGLTDRGEVTATRDGFLVDTLHRAVASDGTPDNDLFIVGPAASLNTPEAFGRPGGPTRVFEASARLAASLLDALGPGFSRRRAPEIRQAAGTAVG</sequence>